<dbReference type="FunFam" id="3.90.190.10:FF:000045">
    <property type="entry name" value="Tyrosine-protein phosphatase non-receptor type 12"/>
    <property type="match status" value="1"/>
</dbReference>
<proteinExistence type="inferred from homology"/>
<evidence type="ECO:0000313" key="12">
    <source>
        <dbReference type="Proteomes" id="UP000018467"/>
    </source>
</evidence>
<comment type="subcellular location">
    <subcellularLocation>
        <location evidence="1">Cytoplasm</location>
    </subcellularLocation>
</comment>
<dbReference type="InterPro" id="IPR016130">
    <property type="entry name" value="Tyr_Pase_AS"/>
</dbReference>
<evidence type="ECO:0000256" key="7">
    <source>
        <dbReference type="ARBA" id="ARBA00034734"/>
    </source>
</evidence>
<dbReference type="InterPro" id="IPR000242">
    <property type="entry name" value="PTP_cat"/>
</dbReference>
<dbReference type="Proteomes" id="UP000018467">
    <property type="component" value="Unassembled WGS sequence"/>
</dbReference>
<dbReference type="PRINTS" id="PR00700">
    <property type="entry name" value="PRTYPHPHTASE"/>
</dbReference>
<reference evidence="12" key="2">
    <citation type="journal article" date="2014" name="Nat. Commun.">
        <title>The cavefish genome reveals candidate genes for eye loss.</title>
        <authorList>
            <person name="McGaugh S.E."/>
            <person name="Gross J.B."/>
            <person name="Aken B."/>
            <person name="Blin M."/>
            <person name="Borowsky R."/>
            <person name="Chalopin D."/>
            <person name="Hinaux H."/>
            <person name="Jeffery W.R."/>
            <person name="Keene A."/>
            <person name="Ma L."/>
            <person name="Minx P."/>
            <person name="Murphy D."/>
            <person name="O'Quin K.E."/>
            <person name="Retaux S."/>
            <person name="Rohner N."/>
            <person name="Searle S.M."/>
            <person name="Stahl B.A."/>
            <person name="Tabin C."/>
            <person name="Volff J.N."/>
            <person name="Yoshizawa M."/>
            <person name="Warren W.C."/>
        </authorList>
    </citation>
    <scope>NUCLEOTIDE SEQUENCE [LARGE SCALE GENOMIC DNA]</scope>
    <source>
        <strain evidence="12">female</strain>
    </source>
</reference>
<accession>A0A3B1JGQ3</accession>
<keyword evidence="5" id="KW-0378">Hydrolase</keyword>
<reference evidence="11" key="3">
    <citation type="submission" date="2025-08" db="UniProtKB">
        <authorList>
            <consortium name="Ensembl"/>
        </authorList>
    </citation>
    <scope>IDENTIFICATION</scope>
</reference>
<dbReference type="InParanoid" id="A0A3B1JGQ3"/>
<dbReference type="Gene3D" id="3.90.190.10">
    <property type="entry name" value="Protein tyrosine phosphatase superfamily"/>
    <property type="match status" value="1"/>
</dbReference>
<dbReference type="PROSITE" id="PS50055">
    <property type="entry name" value="TYR_PHOSPHATASE_PTP"/>
    <property type="match status" value="1"/>
</dbReference>
<evidence type="ECO:0000259" key="10">
    <source>
        <dbReference type="PROSITE" id="PS50056"/>
    </source>
</evidence>
<name>A0A3B1JGQ3_ASTMX</name>
<evidence type="ECO:0000256" key="8">
    <source>
        <dbReference type="SAM" id="MobiDB-lite"/>
    </source>
</evidence>
<reference evidence="12" key="1">
    <citation type="submission" date="2013-03" db="EMBL/GenBank/DDBJ databases">
        <authorList>
            <person name="Jeffery W."/>
            <person name="Warren W."/>
            <person name="Wilson R.K."/>
        </authorList>
    </citation>
    <scope>NUCLEOTIDE SEQUENCE</scope>
    <source>
        <strain evidence="12">female</strain>
    </source>
</reference>
<dbReference type="Bgee" id="ENSAMXG00000038427">
    <property type="expression patterns" value="Expressed in intestine and 14 other cell types or tissues"/>
</dbReference>
<organism evidence="11 12">
    <name type="scientific">Astyanax mexicanus</name>
    <name type="common">Blind cave fish</name>
    <name type="synonym">Astyanax fasciatus mexicanus</name>
    <dbReference type="NCBI Taxonomy" id="7994"/>
    <lineage>
        <taxon>Eukaryota</taxon>
        <taxon>Metazoa</taxon>
        <taxon>Chordata</taxon>
        <taxon>Craniata</taxon>
        <taxon>Vertebrata</taxon>
        <taxon>Euteleostomi</taxon>
        <taxon>Actinopterygii</taxon>
        <taxon>Neopterygii</taxon>
        <taxon>Teleostei</taxon>
        <taxon>Ostariophysi</taxon>
        <taxon>Characiformes</taxon>
        <taxon>Characoidei</taxon>
        <taxon>Acestrorhamphidae</taxon>
        <taxon>Acestrorhamphinae</taxon>
        <taxon>Astyanax</taxon>
    </lineage>
</organism>
<dbReference type="GO" id="GO:0005737">
    <property type="term" value="C:cytoplasm"/>
    <property type="evidence" value="ECO:0007669"/>
    <property type="project" value="UniProtKB-SubCell"/>
</dbReference>
<evidence type="ECO:0000313" key="11">
    <source>
        <dbReference type="Ensembl" id="ENSAMXP00000040886.1"/>
    </source>
</evidence>
<evidence type="ECO:0000256" key="3">
    <source>
        <dbReference type="ARBA" id="ARBA00022490"/>
    </source>
</evidence>
<dbReference type="AlphaFoldDB" id="A0A3B1JGQ3"/>
<dbReference type="Ensembl" id="ENSAMXT00000055658.1">
    <property type="protein sequence ID" value="ENSAMXP00000040886.1"/>
    <property type="gene ID" value="ENSAMXG00000038427.1"/>
</dbReference>
<evidence type="ECO:0000256" key="1">
    <source>
        <dbReference type="ARBA" id="ARBA00004496"/>
    </source>
</evidence>
<feature type="domain" description="Tyrosine specific protein phosphatases" evidence="10">
    <location>
        <begin position="260"/>
        <end position="337"/>
    </location>
</feature>
<evidence type="ECO:0000256" key="6">
    <source>
        <dbReference type="ARBA" id="ARBA00022912"/>
    </source>
</evidence>
<dbReference type="PANTHER" id="PTHR45983:SF4">
    <property type="entry name" value="TYROSINE-PROTEIN PHOSPHATASE NON-RECEPTOR TYPE 18"/>
    <property type="match status" value="1"/>
</dbReference>
<protein>
    <recommendedName>
        <fullName evidence="2">protein-tyrosine-phosphatase</fullName>
        <ecNumber evidence="2">3.1.3.48</ecNumber>
    </recommendedName>
</protein>
<dbReference type="GO" id="GO:0005634">
    <property type="term" value="C:nucleus"/>
    <property type="evidence" value="ECO:0007669"/>
    <property type="project" value="TreeGrafter"/>
</dbReference>
<dbReference type="InterPro" id="IPR000387">
    <property type="entry name" value="Tyr_Pase_dom"/>
</dbReference>
<feature type="region of interest" description="Disordered" evidence="8">
    <location>
        <begin position="447"/>
        <end position="513"/>
    </location>
</feature>
<reference evidence="11" key="4">
    <citation type="submission" date="2025-09" db="UniProtKB">
        <authorList>
            <consortium name="Ensembl"/>
        </authorList>
    </citation>
    <scope>IDENTIFICATION</scope>
</reference>
<dbReference type="SMART" id="SM00404">
    <property type="entry name" value="PTPc_motif"/>
    <property type="match status" value="1"/>
</dbReference>
<dbReference type="SMART" id="SM00194">
    <property type="entry name" value="PTPc"/>
    <property type="match status" value="1"/>
</dbReference>
<feature type="region of interest" description="Disordered" evidence="8">
    <location>
        <begin position="373"/>
        <end position="408"/>
    </location>
</feature>
<dbReference type="GO" id="GO:0004726">
    <property type="term" value="F:non-membrane spanning protein tyrosine phosphatase activity"/>
    <property type="evidence" value="ECO:0007669"/>
    <property type="project" value="InterPro"/>
</dbReference>
<keyword evidence="6" id="KW-0904">Protein phosphatase</keyword>
<evidence type="ECO:0000259" key="9">
    <source>
        <dbReference type="PROSITE" id="PS50055"/>
    </source>
</evidence>
<keyword evidence="12" id="KW-1185">Reference proteome</keyword>
<dbReference type="PANTHER" id="PTHR45983">
    <property type="entry name" value="TYROSINE PHOSPHATSE N18, PUTATIVE-RELATED"/>
    <property type="match status" value="1"/>
</dbReference>
<comment type="similarity">
    <text evidence="7">Belongs to the protein-tyrosine phosphatase family. Non-receptor class 4 subfamily.</text>
</comment>
<keyword evidence="3" id="KW-0963">Cytoplasm</keyword>
<evidence type="ECO:0000256" key="2">
    <source>
        <dbReference type="ARBA" id="ARBA00013064"/>
    </source>
</evidence>
<dbReference type="PROSITE" id="PS00383">
    <property type="entry name" value="TYR_PHOSPHATASE_1"/>
    <property type="match status" value="1"/>
</dbReference>
<dbReference type="InterPro" id="IPR003595">
    <property type="entry name" value="Tyr_Pase_cat"/>
</dbReference>
<evidence type="ECO:0000256" key="5">
    <source>
        <dbReference type="ARBA" id="ARBA00022801"/>
    </source>
</evidence>
<evidence type="ECO:0000256" key="4">
    <source>
        <dbReference type="ARBA" id="ARBA00022553"/>
    </source>
</evidence>
<dbReference type="InterPro" id="IPR047170">
    <property type="entry name" value="PTN12/18/22"/>
</dbReference>
<dbReference type="Pfam" id="PF00102">
    <property type="entry name" value="Y_phosphatase"/>
    <property type="match status" value="1"/>
</dbReference>
<sequence>MHWLMFTTAQTDPRLRPFILCLSHVQTTSGPVSACLQEVPAPPVSVKQASTTSEVTHGQQLAIQAKTESGAAALSAADLFSFCSKERIRQQNGSLKEKYGLTTETGGLKENIKKNRYKDILPYDQTRIYLSPTPPEYNSDYINASFLTGAAENKTYIATQGPLSSTVVDFWRMTWQYNVQVIVMACKEFEMGKKKCEVYWGSLSEPSTFGPFTVSTVEESCPNEEVIVRTLAVQYCDETRTVSHFQYTAWPDHGIPYVPDGILGMMELTSMRQRHHTGPLLVHCSAGCGRTGVICAIDYINDLLQQKKIDEDFSIMDIVLDLRRQRPAAVQTKEQYEFVFHTVAQMFEKFLKQKQRGSPSFYSNVVPPKPAVRSVSIGGNRSFDPTTRKPPLLRPRSSHPPPSTKMNDTYAVVNKSRHSAAPATIHHYDNLDSEKQKTPNNALYSTVKPKIRPAGTPPVPDRTAGSSNQRRPVAPSELGHCGYESLPDFRTRDSQLFPPPTQGTSDSHSSTDDDYEYVSNVSTISNVSNTNSYSAPGGMGKNLPQLKLKNVKLSIYIIYMYYYTQSDLF</sequence>
<feature type="domain" description="Tyrosine-protein phosphatase" evidence="9">
    <location>
        <begin position="88"/>
        <end position="346"/>
    </location>
</feature>
<dbReference type="STRING" id="7994.ENSAMXP00000040886"/>
<keyword evidence="4" id="KW-0597">Phosphoprotein</keyword>
<dbReference type="PROSITE" id="PS50056">
    <property type="entry name" value="TYR_PHOSPHATASE_2"/>
    <property type="match status" value="1"/>
</dbReference>
<dbReference type="SUPFAM" id="SSF52799">
    <property type="entry name" value="(Phosphotyrosine protein) phosphatases II"/>
    <property type="match status" value="1"/>
</dbReference>
<dbReference type="EC" id="3.1.3.48" evidence="2"/>
<dbReference type="InterPro" id="IPR029021">
    <property type="entry name" value="Prot-tyrosine_phosphatase-like"/>
</dbReference>
<dbReference type="GeneTree" id="ENSGT00940000164289"/>